<dbReference type="Pfam" id="PF18974">
    <property type="entry name" value="DUF5710"/>
    <property type="match status" value="1"/>
</dbReference>
<dbReference type="Proteomes" id="UP001162800">
    <property type="component" value="Plasmid unnamed1"/>
</dbReference>
<dbReference type="RefSeq" id="WP_231044868.1">
    <property type="nucleotide sequence ID" value="NZ_CP106882.1"/>
</dbReference>
<evidence type="ECO:0000256" key="1">
    <source>
        <dbReference type="SAM" id="MobiDB-lite"/>
    </source>
</evidence>
<protein>
    <submittedName>
        <fullName evidence="3">DUF5710 domain-containing protein</fullName>
    </submittedName>
</protein>
<keyword evidence="4" id="KW-1185">Reference proteome</keyword>
<dbReference type="InterPro" id="IPR043764">
    <property type="entry name" value="DUF5710"/>
</dbReference>
<gene>
    <name evidence="3" type="ORF">M9799_17270</name>
</gene>
<dbReference type="EMBL" id="CP106882">
    <property type="protein sequence ID" value="UYG53687.1"/>
    <property type="molecule type" value="Genomic_DNA"/>
</dbReference>
<organism evidence="3 4">
    <name type="scientific">Comamonas endophytica</name>
    <dbReference type="NCBI Taxonomy" id="2949090"/>
    <lineage>
        <taxon>Bacteria</taxon>
        <taxon>Pseudomonadati</taxon>
        <taxon>Pseudomonadota</taxon>
        <taxon>Betaproteobacteria</taxon>
        <taxon>Burkholderiales</taxon>
        <taxon>Comamonadaceae</taxon>
        <taxon>Comamonas</taxon>
    </lineage>
</organism>
<evidence type="ECO:0000313" key="3">
    <source>
        <dbReference type="EMBL" id="UYG53687.1"/>
    </source>
</evidence>
<feature type="domain" description="DUF5710" evidence="2">
    <location>
        <begin position="7"/>
        <end position="48"/>
    </location>
</feature>
<keyword evidence="3" id="KW-0614">Plasmid</keyword>
<feature type="region of interest" description="Disordered" evidence="1">
    <location>
        <begin position="81"/>
        <end position="104"/>
    </location>
</feature>
<name>A0ABY6GGP9_9BURK</name>
<proteinExistence type="predicted"/>
<reference evidence="3" key="1">
    <citation type="submission" date="2022-09" db="EMBL/GenBank/DDBJ databases">
        <title>The complete genome of Acidovorax sp. 5MLIR.</title>
        <authorList>
            <person name="Liu L."/>
            <person name="Yue J."/>
            <person name="Yang F."/>
            <person name="Yuan J."/>
            <person name="Li L."/>
        </authorList>
    </citation>
    <scope>NUCLEOTIDE SEQUENCE</scope>
    <source>
        <strain evidence="3">5MLIR</strain>
        <plasmid evidence="3">unnamed1</plasmid>
    </source>
</reference>
<feature type="compositionally biased region" description="Basic and acidic residues" evidence="1">
    <location>
        <begin position="93"/>
        <end position="104"/>
    </location>
</feature>
<evidence type="ECO:0000313" key="4">
    <source>
        <dbReference type="Proteomes" id="UP001162800"/>
    </source>
</evidence>
<geneLocation type="plasmid" evidence="3 4">
    <name>unnamed1</name>
</geneLocation>
<accession>A0ABY6GGP9</accession>
<evidence type="ECO:0000259" key="2">
    <source>
        <dbReference type="Pfam" id="PF18974"/>
    </source>
</evidence>
<sequence length="104" mass="11487">MKQVQLRLNVAFSAKDQAKGLGARWDPQQRSWYVPFGLDIQPFQAWWPDSLKGQGGEAAGHRDNADAVIARKPPAARVMTAKPAIVTGPDEVAPDHTDKLPWED</sequence>